<dbReference type="HOGENOM" id="CLU_018298_0_0_1"/>
<feature type="compositionally biased region" description="Low complexity" evidence="2">
    <location>
        <begin position="382"/>
        <end position="411"/>
    </location>
</feature>
<dbReference type="OrthoDB" id="278430at2759"/>
<dbReference type="GO" id="GO:0003676">
    <property type="term" value="F:nucleic acid binding"/>
    <property type="evidence" value="ECO:0007669"/>
    <property type="project" value="UniProtKB-UniRule"/>
</dbReference>
<dbReference type="PANTHER" id="PTHR15672">
    <property type="entry name" value="CAMP-REGULATED PHOSPHOPROTEIN 21 RELATED R3H DOMAIN CONTAINING PROTEIN"/>
    <property type="match status" value="1"/>
</dbReference>
<reference evidence="5 6" key="1">
    <citation type="journal article" date="2011" name="PLoS Genet.">
        <title>Comparative genomic analysis of human fungal pathogens causing paracoccidioidomycosis.</title>
        <authorList>
            <person name="Desjardins C.A."/>
            <person name="Champion M.D."/>
            <person name="Holder J.W."/>
            <person name="Muszewska A."/>
            <person name="Goldberg J."/>
            <person name="Bailao A.M."/>
            <person name="Brigido M.M."/>
            <person name="Ferreira M.E."/>
            <person name="Garcia A.M."/>
            <person name="Grynberg M."/>
            <person name="Gujja S."/>
            <person name="Heiman D.I."/>
            <person name="Henn M.R."/>
            <person name="Kodira C.D."/>
            <person name="Leon-Narvaez H."/>
            <person name="Longo L.V."/>
            <person name="Ma L.J."/>
            <person name="Malavazi I."/>
            <person name="Matsuo A.L."/>
            <person name="Morais F.V."/>
            <person name="Pereira M."/>
            <person name="Rodriguez-Brito S."/>
            <person name="Sakthikumar S."/>
            <person name="Salem-Izacc S.M."/>
            <person name="Sykes S.M."/>
            <person name="Teixeira M.M."/>
            <person name="Vallejo M.C."/>
            <person name="Walter M.E."/>
            <person name="Yandava C."/>
            <person name="Young S."/>
            <person name="Zeng Q."/>
            <person name="Zucker J."/>
            <person name="Felipe M.S."/>
            <person name="Goldman G.H."/>
            <person name="Haas B.J."/>
            <person name="McEwen J.G."/>
            <person name="Nino-Vega G."/>
            <person name="Puccia R."/>
            <person name="San-Blas G."/>
            <person name="Soares C.M."/>
            <person name="Birren B.W."/>
            <person name="Cuomo C.A."/>
        </authorList>
    </citation>
    <scope>NUCLEOTIDE SEQUENCE [LARGE SCALE GENOMIC DNA]</scope>
    <source>
        <strain evidence="5 6">Pb18</strain>
    </source>
</reference>
<gene>
    <name evidence="5" type="ORF">PADG_02291</name>
</gene>
<dbReference type="Pfam" id="PF01424">
    <property type="entry name" value="R3H"/>
    <property type="match status" value="1"/>
</dbReference>
<feature type="compositionally biased region" description="Polar residues" evidence="2">
    <location>
        <begin position="152"/>
        <end position="174"/>
    </location>
</feature>
<proteinExistence type="predicted"/>
<protein>
    <recommendedName>
        <fullName evidence="7">SUZ domain-containing protein</fullName>
    </recommendedName>
</protein>
<dbReference type="GeneID" id="22581797"/>
<feature type="compositionally biased region" description="Pro residues" evidence="2">
    <location>
        <begin position="798"/>
        <end position="807"/>
    </location>
</feature>
<feature type="compositionally biased region" description="Basic and acidic residues" evidence="2">
    <location>
        <begin position="417"/>
        <end position="448"/>
    </location>
</feature>
<feature type="compositionally biased region" description="Polar residues" evidence="2">
    <location>
        <begin position="643"/>
        <end position="714"/>
    </location>
</feature>
<evidence type="ECO:0000313" key="5">
    <source>
        <dbReference type="EMBL" id="EEH46141.2"/>
    </source>
</evidence>
<keyword evidence="6" id="KW-1185">Reference proteome</keyword>
<feature type="domain" description="SUZ" evidence="4">
    <location>
        <begin position="342"/>
        <end position="444"/>
    </location>
</feature>
<feature type="domain" description="R3H" evidence="3">
    <location>
        <begin position="278"/>
        <end position="341"/>
    </location>
</feature>
<evidence type="ECO:0000313" key="6">
    <source>
        <dbReference type="Proteomes" id="UP000001628"/>
    </source>
</evidence>
<dbReference type="eggNOG" id="KOG2953">
    <property type="taxonomic scope" value="Eukaryota"/>
</dbReference>
<dbReference type="KEGG" id="pbn:PADG_02291"/>
<feature type="compositionally biased region" description="Basic and acidic residues" evidence="2">
    <location>
        <begin position="177"/>
        <end position="187"/>
    </location>
</feature>
<dbReference type="CDD" id="cd02642">
    <property type="entry name" value="R3H_encore_like"/>
    <property type="match status" value="1"/>
</dbReference>
<dbReference type="Gene3D" id="3.30.1370.50">
    <property type="entry name" value="R3H-like domain"/>
    <property type="match status" value="1"/>
</dbReference>
<dbReference type="Pfam" id="PF12752">
    <property type="entry name" value="SUZ"/>
    <property type="match status" value="1"/>
</dbReference>
<feature type="region of interest" description="Disordered" evidence="2">
    <location>
        <begin position="351"/>
        <end position="483"/>
    </location>
</feature>
<dbReference type="GO" id="GO:0006012">
    <property type="term" value="P:galactose metabolic process"/>
    <property type="evidence" value="ECO:0007669"/>
    <property type="project" value="TreeGrafter"/>
</dbReference>
<feature type="region of interest" description="Disordered" evidence="2">
    <location>
        <begin position="124"/>
        <end position="215"/>
    </location>
</feature>
<dbReference type="InterPro" id="IPR024771">
    <property type="entry name" value="SUZ"/>
</dbReference>
<feature type="compositionally biased region" description="Polar residues" evidence="2">
    <location>
        <begin position="817"/>
        <end position="828"/>
    </location>
</feature>
<accession>C1G2C5</accession>
<dbReference type="OMA" id="PFCRVPP"/>
<evidence type="ECO:0000256" key="1">
    <source>
        <dbReference type="ARBA" id="ARBA00022553"/>
    </source>
</evidence>
<sequence>MANFVTQRYVAQGSGLTLVLSFWLAIREISILASIASKTSRPDMERPSFAEVAAMPPPPTKQSPAPHVDNAPDNSIPMRAEEASNGPSEIAPNEPPQNIHQEDPENIDHLNKSVQNFHIHLEKNDGDAHSETGDGRDDVGIKPEGAFEDDQTYLSNSSTKPTSFDSKSMASVTTFAMDEKESLRPDDSASVQAAEEDDSFSGPASDAPNSQVGSEASGRLYRMSGQGVSERFPNRTQLNNTGITEIISPNGKTEQVLHSFPNEPDEKLLEAMISPKDRLLILQLEEKIIAFIKDSAEQSLELPPCNAFGRLLAHKLGDYYHLTHFVDNNVTSVRLHRTPWCRLPTPLSMLQPPNAIKTPPPNAPAMKIMRRSGQTGGGMSGAGSTAPSSSAPSKATSEAGADGNEEGAGSSLGATPAKDRATMSREEREAKYQEARERIFRDFPESKTSDNSNNGDQSANISRSNSGNGNRKGHKQRTPHDDSFEARSQFNAYYPGAPYSSAPPPFNGIMPDGSFGAQSHYYMSASSLPPSATFPQDNNHVTPAYQPPGGGNVVPAPQYPVNAPPHMNQNNWHPGHLQPSPPYAGFSQVNQMPPMVLQQASTRSSPGIGSYALPNTVPFQQQNTSTWNQPQYPTPYSPQSTQRNSSATLWPNYPQHSINSGQVTFPYNQMQNQRFPPGNQNNSSQHPFPGSFSRSNFNPQTRSFVPGGNSQSRFPGNPPPTMNPPYMNSPPQYSTPPSWTGNQDQPHHSSTNYPPTNQLNPQSNMKTSAPPPAMVHSPIHGPSSGPHDSIAKWGTPAHLPPKPPPSQVPYDFDLKNKNSTLPLQSSFTNPPPSLPKQSGPLVVSSGISHQRPRGNMTTGV</sequence>
<feature type="compositionally biased region" description="Basic and acidic residues" evidence="2">
    <location>
        <begin position="124"/>
        <end position="141"/>
    </location>
</feature>
<feature type="region of interest" description="Disordered" evidence="2">
    <location>
        <begin position="621"/>
        <end position="860"/>
    </location>
</feature>
<dbReference type="PROSITE" id="PS51061">
    <property type="entry name" value="R3H"/>
    <property type="match status" value="1"/>
</dbReference>
<feature type="region of interest" description="Disordered" evidence="2">
    <location>
        <begin position="51"/>
        <end position="104"/>
    </location>
</feature>
<evidence type="ECO:0000259" key="3">
    <source>
        <dbReference type="PROSITE" id="PS51061"/>
    </source>
</evidence>
<dbReference type="InParanoid" id="C1G2C5"/>
<name>C1G2C5_PARBD</name>
<dbReference type="VEuPathDB" id="FungiDB:PADG_02291"/>
<dbReference type="PROSITE" id="PS51673">
    <property type="entry name" value="SUZ"/>
    <property type="match status" value="1"/>
</dbReference>
<dbReference type="AlphaFoldDB" id="C1G2C5"/>
<organism evidence="5 6">
    <name type="scientific">Paracoccidioides brasiliensis (strain Pb18)</name>
    <dbReference type="NCBI Taxonomy" id="502780"/>
    <lineage>
        <taxon>Eukaryota</taxon>
        <taxon>Fungi</taxon>
        <taxon>Dikarya</taxon>
        <taxon>Ascomycota</taxon>
        <taxon>Pezizomycotina</taxon>
        <taxon>Eurotiomycetes</taxon>
        <taxon>Eurotiomycetidae</taxon>
        <taxon>Onygenales</taxon>
        <taxon>Ajellomycetaceae</taxon>
        <taxon>Paracoccidioides</taxon>
    </lineage>
</organism>
<dbReference type="InterPro" id="IPR051937">
    <property type="entry name" value="R3H_domain_containing"/>
</dbReference>
<dbReference type="PANTHER" id="PTHR15672:SF8">
    <property type="entry name" value="PROTEIN ENCORE"/>
    <property type="match status" value="1"/>
</dbReference>
<evidence type="ECO:0000259" key="4">
    <source>
        <dbReference type="PROSITE" id="PS51673"/>
    </source>
</evidence>
<dbReference type="Proteomes" id="UP000001628">
    <property type="component" value="Unassembled WGS sequence"/>
</dbReference>
<dbReference type="InterPro" id="IPR001374">
    <property type="entry name" value="R3H_dom"/>
</dbReference>
<keyword evidence="1" id="KW-0597">Phosphoprotein</keyword>
<dbReference type="EMBL" id="KN275958">
    <property type="protein sequence ID" value="EEH46141.2"/>
    <property type="molecule type" value="Genomic_DNA"/>
</dbReference>
<evidence type="ECO:0008006" key="7">
    <source>
        <dbReference type="Google" id="ProtNLM"/>
    </source>
</evidence>
<dbReference type="FunCoup" id="C1G2C5">
    <property type="interactions" value="35"/>
</dbReference>
<dbReference type="RefSeq" id="XP_010757305.1">
    <property type="nucleotide sequence ID" value="XM_010759003.1"/>
</dbReference>
<feature type="compositionally biased region" description="Polar residues" evidence="2">
    <location>
        <begin position="735"/>
        <end position="767"/>
    </location>
</feature>
<feature type="compositionally biased region" description="Polar residues" evidence="2">
    <location>
        <begin position="449"/>
        <end position="461"/>
    </location>
</feature>
<dbReference type="InterPro" id="IPR036867">
    <property type="entry name" value="R3H_dom_sf"/>
</dbReference>
<dbReference type="SUPFAM" id="SSF82708">
    <property type="entry name" value="R3H domain"/>
    <property type="match status" value="1"/>
</dbReference>
<evidence type="ECO:0000256" key="2">
    <source>
        <dbReference type="SAM" id="MobiDB-lite"/>
    </source>
</evidence>